<proteinExistence type="inferred from homology"/>
<dbReference type="Proteomes" id="UP001420932">
    <property type="component" value="Unassembled WGS sequence"/>
</dbReference>
<organism evidence="4 5">
    <name type="scientific">Stephania yunnanensis</name>
    <dbReference type="NCBI Taxonomy" id="152371"/>
    <lineage>
        <taxon>Eukaryota</taxon>
        <taxon>Viridiplantae</taxon>
        <taxon>Streptophyta</taxon>
        <taxon>Embryophyta</taxon>
        <taxon>Tracheophyta</taxon>
        <taxon>Spermatophyta</taxon>
        <taxon>Magnoliopsida</taxon>
        <taxon>Ranunculales</taxon>
        <taxon>Menispermaceae</taxon>
        <taxon>Menispermoideae</taxon>
        <taxon>Cissampelideae</taxon>
        <taxon>Stephania</taxon>
    </lineage>
</organism>
<dbReference type="PROSITE" id="PS51375">
    <property type="entry name" value="PPR"/>
    <property type="match status" value="2"/>
</dbReference>
<evidence type="ECO:0000256" key="2">
    <source>
        <dbReference type="ARBA" id="ARBA00022737"/>
    </source>
</evidence>
<dbReference type="SUPFAM" id="SSF48452">
    <property type="entry name" value="TPR-like"/>
    <property type="match status" value="1"/>
</dbReference>
<reference evidence="4 5" key="1">
    <citation type="submission" date="2024-01" db="EMBL/GenBank/DDBJ databases">
        <title>Genome assemblies of Stephania.</title>
        <authorList>
            <person name="Yang L."/>
        </authorList>
    </citation>
    <scope>NUCLEOTIDE SEQUENCE [LARGE SCALE GENOMIC DNA]</scope>
    <source>
        <strain evidence="4">YNDBR</strain>
        <tissue evidence="4">Leaf</tissue>
    </source>
</reference>
<dbReference type="InterPro" id="IPR011990">
    <property type="entry name" value="TPR-like_helical_dom_sf"/>
</dbReference>
<dbReference type="GO" id="GO:0003729">
    <property type="term" value="F:mRNA binding"/>
    <property type="evidence" value="ECO:0007669"/>
    <property type="project" value="UniProtKB-ARBA"/>
</dbReference>
<dbReference type="Pfam" id="PF01535">
    <property type="entry name" value="PPR"/>
    <property type="match status" value="3"/>
</dbReference>
<gene>
    <name evidence="4" type="ORF">Syun_027445</name>
</gene>
<feature type="repeat" description="PPR" evidence="3">
    <location>
        <begin position="387"/>
        <end position="421"/>
    </location>
</feature>
<dbReference type="PANTHER" id="PTHR45717">
    <property type="entry name" value="OS12G0527900 PROTEIN"/>
    <property type="match status" value="1"/>
</dbReference>
<protein>
    <recommendedName>
        <fullName evidence="6">Pentatricopeptide repeat-containing protein</fullName>
    </recommendedName>
</protein>
<dbReference type="Gene3D" id="1.25.40.10">
    <property type="entry name" value="Tetratricopeptide repeat domain"/>
    <property type="match status" value="3"/>
</dbReference>
<keyword evidence="5" id="KW-1185">Reference proteome</keyword>
<accession>A0AAP0HMT9</accession>
<dbReference type="InterPro" id="IPR002885">
    <property type="entry name" value="PPR_rpt"/>
</dbReference>
<dbReference type="EMBL" id="JBBNAF010000012">
    <property type="protein sequence ID" value="KAK9092534.1"/>
    <property type="molecule type" value="Genomic_DNA"/>
</dbReference>
<evidence type="ECO:0008006" key="6">
    <source>
        <dbReference type="Google" id="ProtNLM"/>
    </source>
</evidence>
<evidence type="ECO:0000256" key="1">
    <source>
        <dbReference type="ARBA" id="ARBA00007626"/>
    </source>
</evidence>
<sequence length="535" mass="60747">MLIAFDFAHHVSRANIPSCKSLKPQNPKRSRARSEASMKLLGSINGFKPIFTQNPSKGIMLSFYSTETLPSNPYRDTLYGRISQIGDPKVSVSPVLDQWIDEGKKVIPNALRSMIKQLRTYRRFKHALEVSRWMSERRYMILFPGDIAVRLDLIARVHGLEEAENYFINIPKQSRILPVYIAFINCYAREKSFDKAEALVQKVKELGFPLTPFAYSSILLLYSKMEQHEKIEALVEEMDEKGIPLSKFTYSNWLNAYAASPNVNKMEKVIKRMEGDPRAALDRSCYTVAADGYLKAGLIDKALKMLKKSEGLIQEDNRKVGYNILLTLYARAGRKDELYRIWNSYKSSKRVYNAAYACMIISLLKLDDIAGAEKIFEDWESRCNNYDFRIPNLLIAAYCDNGLLEKAESIISKAIENGNKPVAVTWERMAIAYLKDNKTAKAIDALKKAIAGSERGWKLGHLMSSACLEYLESRGKVEGLEEFVELLGFSDASSADAFERLLDFLSHIKPESNSVNVVSEDDVVDNEEHDMLEAK</sequence>
<keyword evidence="2" id="KW-0677">Repeat</keyword>
<evidence type="ECO:0000313" key="5">
    <source>
        <dbReference type="Proteomes" id="UP001420932"/>
    </source>
</evidence>
<evidence type="ECO:0000313" key="4">
    <source>
        <dbReference type="EMBL" id="KAK9092534.1"/>
    </source>
</evidence>
<name>A0AAP0HMT9_9MAGN</name>
<dbReference type="PANTHER" id="PTHR45717:SF10">
    <property type="entry name" value="OS10G0501000 PROTEIN"/>
    <property type="match status" value="1"/>
</dbReference>
<evidence type="ECO:0000256" key="3">
    <source>
        <dbReference type="PROSITE-ProRule" id="PRU00708"/>
    </source>
</evidence>
<comment type="similarity">
    <text evidence="1">Belongs to the PPR family. P subfamily.</text>
</comment>
<dbReference type="NCBIfam" id="TIGR00756">
    <property type="entry name" value="PPR"/>
    <property type="match status" value="1"/>
</dbReference>
<dbReference type="AlphaFoldDB" id="A0AAP0HMT9"/>
<comment type="caution">
    <text evidence="4">The sequence shown here is derived from an EMBL/GenBank/DDBJ whole genome shotgun (WGS) entry which is preliminary data.</text>
</comment>
<feature type="repeat" description="PPR" evidence="3">
    <location>
        <begin position="211"/>
        <end position="245"/>
    </location>
</feature>
<dbReference type="GO" id="GO:0005739">
    <property type="term" value="C:mitochondrion"/>
    <property type="evidence" value="ECO:0007669"/>
    <property type="project" value="TreeGrafter"/>
</dbReference>
<dbReference type="Pfam" id="PF13812">
    <property type="entry name" value="PPR_3"/>
    <property type="match status" value="1"/>
</dbReference>